<keyword evidence="1" id="KW-0378">Hydrolase</keyword>
<protein>
    <submittedName>
        <fullName evidence="6">DUF4832 domain-containing protein</fullName>
    </submittedName>
</protein>
<dbReference type="Gene3D" id="3.20.20.80">
    <property type="entry name" value="Glycosidases"/>
    <property type="match status" value="1"/>
</dbReference>
<name>A0A9X3CPF6_9VIBR</name>
<sequence>MTGNKQGQWSAKRWLGLLSLLYPVTFQAYAVDELEKVTSIVGLNTPVTNPGMGVETFHDGWGTVLTLEQYPVSGMGYYRYYWSELEPREGEYNFTLIDDLLENNTKQSRRVALRFMALDEPFSGTKIPQWLIKKGVAGQWVENGKTFVANLDDPIYIAYVEKLLSAFGERYDNDSRLAQVDIGIVGSWGEWHNSNFPELEPLHSKYSYQQLNKYVDLHFSAFPTTEKLMLISGGSSLAYAIEKGSGWRADCWGDWHNFSPTWSHMNDDYPYRIQQVKQQTPLFDTAWQRKPVSFEVCGDMHGWWATQQYTRNQVTASLDWAISQHASSLNLKSTPIPEQYRDLLDKALLKIGYRFRVDTIRHSSSVSAGQEFALETHIFNDGVAPTYQPYYAYYRLVNSSDEVVSVVEDTTSTETWLPGLYQSTVNMVLPKGIKVGHYFVEMAVSESRDSQPLNLANVGQQPDGWYRLSEVVVKASQ</sequence>
<dbReference type="GO" id="GO:0009341">
    <property type="term" value="C:beta-galactosidase complex"/>
    <property type="evidence" value="ECO:0007669"/>
    <property type="project" value="InterPro"/>
</dbReference>
<dbReference type="AlphaFoldDB" id="A0A9X3CPF6"/>
<feature type="domain" description="Glycoside hydrolase family 42 N-terminal" evidence="4">
    <location>
        <begin position="81"/>
        <end position="182"/>
    </location>
</feature>
<evidence type="ECO:0000256" key="2">
    <source>
        <dbReference type="ARBA" id="ARBA00023295"/>
    </source>
</evidence>
<dbReference type="InterPro" id="IPR013529">
    <property type="entry name" value="Glyco_hydro_42_N"/>
</dbReference>
<accession>A0A9X3CPF6</accession>
<evidence type="ECO:0000259" key="4">
    <source>
        <dbReference type="Pfam" id="PF02449"/>
    </source>
</evidence>
<proteinExistence type="predicted"/>
<keyword evidence="3" id="KW-0732">Signal</keyword>
<evidence type="ECO:0000256" key="3">
    <source>
        <dbReference type="SAM" id="SignalP"/>
    </source>
</evidence>
<comment type="caution">
    <text evidence="6">The sequence shown here is derived from an EMBL/GenBank/DDBJ whole genome shotgun (WGS) entry which is preliminary data.</text>
</comment>
<evidence type="ECO:0000259" key="5">
    <source>
        <dbReference type="Pfam" id="PF16116"/>
    </source>
</evidence>
<dbReference type="Pfam" id="PF16116">
    <property type="entry name" value="DUF4832"/>
    <property type="match status" value="1"/>
</dbReference>
<dbReference type="RefSeq" id="WP_265675661.1">
    <property type="nucleotide sequence ID" value="NZ_JAKRRY010000018.1"/>
</dbReference>
<dbReference type="InterPro" id="IPR032267">
    <property type="entry name" value="DUF4832"/>
</dbReference>
<dbReference type="Pfam" id="PF02449">
    <property type="entry name" value="Glyco_hydro_42"/>
    <property type="match status" value="1"/>
</dbReference>
<feature type="domain" description="DUF4832" evidence="5">
    <location>
        <begin position="306"/>
        <end position="449"/>
    </location>
</feature>
<keyword evidence="2" id="KW-0326">Glycosidase</keyword>
<dbReference type="GO" id="GO:0005975">
    <property type="term" value="P:carbohydrate metabolic process"/>
    <property type="evidence" value="ECO:0007669"/>
    <property type="project" value="InterPro"/>
</dbReference>
<gene>
    <name evidence="6" type="ORF">MD535_14070</name>
</gene>
<feature type="signal peptide" evidence="3">
    <location>
        <begin position="1"/>
        <end position="30"/>
    </location>
</feature>
<evidence type="ECO:0000256" key="1">
    <source>
        <dbReference type="ARBA" id="ARBA00022801"/>
    </source>
</evidence>
<keyword evidence="7" id="KW-1185">Reference proteome</keyword>
<dbReference type="EMBL" id="JAKRRY010000018">
    <property type="protein sequence ID" value="MCW8347127.1"/>
    <property type="molecule type" value="Genomic_DNA"/>
</dbReference>
<dbReference type="Proteomes" id="UP001155587">
    <property type="component" value="Unassembled WGS sequence"/>
</dbReference>
<dbReference type="GO" id="GO:0004565">
    <property type="term" value="F:beta-galactosidase activity"/>
    <property type="evidence" value="ECO:0007669"/>
    <property type="project" value="InterPro"/>
</dbReference>
<evidence type="ECO:0000313" key="7">
    <source>
        <dbReference type="Proteomes" id="UP001155587"/>
    </source>
</evidence>
<organism evidence="6 7">
    <name type="scientific">Vibrio qingdaonensis</name>
    <dbReference type="NCBI Taxonomy" id="2829491"/>
    <lineage>
        <taxon>Bacteria</taxon>
        <taxon>Pseudomonadati</taxon>
        <taxon>Pseudomonadota</taxon>
        <taxon>Gammaproteobacteria</taxon>
        <taxon>Vibrionales</taxon>
        <taxon>Vibrionaceae</taxon>
        <taxon>Vibrio</taxon>
    </lineage>
</organism>
<dbReference type="InterPro" id="IPR017853">
    <property type="entry name" value="GH"/>
</dbReference>
<dbReference type="SUPFAM" id="SSF51445">
    <property type="entry name" value="(Trans)glycosidases"/>
    <property type="match status" value="1"/>
</dbReference>
<reference evidence="6" key="1">
    <citation type="submission" date="2022-02" db="EMBL/GenBank/DDBJ databases">
        <title>Vibrio sp. nov, a new bacterium isolated from seawater.</title>
        <authorList>
            <person name="Yuan Y."/>
        </authorList>
    </citation>
    <scope>NUCLEOTIDE SEQUENCE</scope>
    <source>
        <strain evidence="6">ZSDZ65</strain>
    </source>
</reference>
<evidence type="ECO:0000313" key="6">
    <source>
        <dbReference type="EMBL" id="MCW8347127.1"/>
    </source>
</evidence>
<feature type="chain" id="PRO_5040837431" evidence="3">
    <location>
        <begin position="31"/>
        <end position="477"/>
    </location>
</feature>